<dbReference type="SMART" id="SM00034">
    <property type="entry name" value="CLECT"/>
    <property type="match status" value="1"/>
</dbReference>
<feature type="domain" description="Apple" evidence="6">
    <location>
        <begin position="33"/>
        <end position="119"/>
    </location>
</feature>
<keyword evidence="3" id="KW-0732">Signal</keyword>
<dbReference type="PROSITE" id="PS00022">
    <property type="entry name" value="EGF_1"/>
    <property type="match status" value="1"/>
</dbReference>
<evidence type="ECO:0000313" key="7">
    <source>
        <dbReference type="EMBL" id="CAH3145679.1"/>
    </source>
</evidence>
<evidence type="ECO:0000259" key="6">
    <source>
        <dbReference type="PROSITE" id="PS50948"/>
    </source>
</evidence>
<feature type="chain" id="PRO_5043964716" evidence="3">
    <location>
        <begin position="29"/>
        <end position="318"/>
    </location>
</feature>
<dbReference type="InterPro" id="IPR016187">
    <property type="entry name" value="CTDL_fold"/>
</dbReference>
<keyword evidence="8" id="KW-1185">Reference proteome</keyword>
<reference evidence="7 8" key="1">
    <citation type="submission" date="2022-05" db="EMBL/GenBank/DDBJ databases">
        <authorList>
            <consortium name="Genoscope - CEA"/>
            <person name="William W."/>
        </authorList>
    </citation>
    <scope>NUCLEOTIDE SEQUENCE [LARGE SCALE GENOMIC DNA]</scope>
</reference>
<gene>
    <name evidence="7" type="ORF">PMEA_00022694</name>
</gene>
<evidence type="ECO:0000256" key="3">
    <source>
        <dbReference type="SAM" id="SignalP"/>
    </source>
</evidence>
<evidence type="ECO:0000256" key="1">
    <source>
        <dbReference type="ARBA" id="ARBA00023157"/>
    </source>
</evidence>
<dbReference type="Gene3D" id="3.10.100.10">
    <property type="entry name" value="Mannose-Binding Protein A, subunit A"/>
    <property type="match status" value="1"/>
</dbReference>
<dbReference type="Pfam" id="PF00024">
    <property type="entry name" value="PAN_1"/>
    <property type="match status" value="1"/>
</dbReference>
<dbReference type="SUPFAM" id="SSF57414">
    <property type="entry name" value="Hairpin loop containing domain-like"/>
    <property type="match status" value="1"/>
</dbReference>
<feature type="disulfide bond" evidence="2">
    <location>
        <begin position="163"/>
        <end position="172"/>
    </location>
</feature>
<dbReference type="AlphaFoldDB" id="A0AAU9XE42"/>
<feature type="domain" description="C-type lectin" evidence="5">
    <location>
        <begin position="196"/>
        <end position="303"/>
    </location>
</feature>
<keyword evidence="1 2" id="KW-1015">Disulfide bond</keyword>
<proteinExistence type="predicted"/>
<dbReference type="PROSITE" id="PS00615">
    <property type="entry name" value="C_TYPE_LECTIN_1"/>
    <property type="match status" value="1"/>
</dbReference>
<keyword evidence="2" id="KW-0245">EGF-like domain</keyword>
<protein>
    <submittedName>
        <fullName evidence="7">Uncharacterized protein</fullName>
    </submittedName>
</protein>
<evidence type="ECO:0000259" key="4">
    <source>
        <dbReference type="PROSITE" id="PS50026"/>
    </source>
</evidence>
<dbReference type="PROSITE" id="PS50026">
    <property type="entry name" value="EGF_3"/>
    <property type="match status" value="1"/>
</dbReference>
<evidence type="ECO:0000259" key="5">
    <source>
        <dbReference type="PROSITE" id="PS50041"/>
    </source>
</evidence>
<name>A0AAU9XE42_9CNID</name>
<dbReference type="PROSITE" id="PS50948">
    <property type="entry name" value="PAN"/>
    <property type="match status" value="1"/>
</dbReference>
<organism evidence="7 8">
    <name type="scientific">Pocillopora meandrina</name>
    <dbReference type="NCBI Taxonomy" id="46732"/>
    <lineage>
        <taxon>Eukaryota</taxon>
        <taxon>Metazoa</taxon>
        <taxon>Cnidaria</taxon>
        <taxon>Anthozoa</taxon>
        <taxon>Hexacorallia</taxon>
        <taxon>Scleractinia</taxon>
        <taxon>Astrocoeniina</taxon>
        <taxon>Pocilloporidae</taxon>
        <taxon>Pocillopora</taxon>
    </lineage>
</organism>
<dbReference type="SUPFAM" id="SSF56436">
    <property type="entry name" value="C-type lectin-like"/>
    <property type="match status" value="1"/>
</dbReference>
<accession>A0AAU9XE42</accession>
<comment type="caution">
    <text evidence="7">The sequence shown here is derived from an EMBL/GenBank/DDBJ whole genome shotgun (WGS) entry which is preliminary data.</text>
</comment>
<dbReference type="Pfam" id="PF00059">
    <property type="entry name" value="Lectin_C"/>
    <property type="match status" value="1"/>
</dbReference>
<dbReference type="Gene3D" id="2.10.25.10">
    <property type="entry name" value="Laminin"/>
    <property type="match status" value="1"/>
</dbReference>
<evidence type="ECO:0000256" key="2">
    <source>
        <dbReference type="PROSITE-ProRule" id="PRU00076"/>
    </source>
</evidence>
<comment type="caution">
    <text evidence="2">Lacks conserved residue(s) required for the propagation of feature annotation.</text>
</comment>
<dbReference type="CDD" id="cd00037">
    <property type="entry name" value="CLECT"/>
    <property type="match status" value="1"/>
</dbReference>
<dbReference type="InterPro" id="IPR050111">
    <property type="entry name" value="C-type_lectin/snaclec_domain"/>
</dbReference>
<dbReference type="InterPro" id="IPR000742">
    <property type="entry name" value="EGF"/>
</dbReference>
<sequence>MLTELFSGIMMTLPLLVILHSAQPGVLSSINNCLTGGFFFASGRNMINNRALRGHLLRQMTVTQPIRCFEKCQSDCRCISFNYLTDVNKNNCQLNEESRYTNFSALKPLEGSQYYDLIVSYNIRTNVPLAECYNGCCATQTCFNGGTCHETCDVTGKRFKCSCKPNIVGKFCETGKLSTLVSLSTATCSTPGWLRVNNSCYKEFNEQVNWFTAQQACQNLNSNLTSIHSDAENKVIREKVASSIYSRYWIGLNNLRNNSVFEWNDGSSVSFTKWYPDEPNNNGDENCTEVVDNVAGEWNDLNCYTRYRSYVCEKQWNL</sequence>
<dbReference type="InterPro" id="IPR016186">
    <property type="entry name" value="C-type_lectin-like/link_sf"/>
</dbReference>
<feature type="domain" description="EGF-like" evidence="4">
    <location>
        <begin position="137"/>
        <end position="173"/>
    </location>
</feature>
<dbReference type="InterPro" id="IPR003609">
    <property type="entry name" value="Pan_app"/>
</dbReference>
<dbReference type="PROSITE" id="PS50041">
    <property type="entry name" value="C_TYPE_LECTIN_2"/>
    <property type="match status" value="1"/>
</dbReference>
<dbReference type="EMBL" id="CALNXJ010000040">
    <property type="protein sequence ID" value="CAH3145679.1"/>
    <property type="molecule type" value="Genomic_DNA"/>
</dbReference>
<dbReference type="InterPro" id="IPR018378">
    <property type="entry name" value="C-type_lectin_CS"/>
</dbReference>
<dbReference type="InterPro" id="IPR001304">
    <property type="entry name" value="C-type_lectin-like"/>
</dbReference>
<evidence type="ECO:0000313" key="8">
    <source>
        <dbReference type="Proteomes" id="UP001159428"/>
    </source>
</evidence>
<feature type="signal peptide" evidence="3">
    <location>
        <begin position="1"/>
        <end position="28"/>
    </location>
</feature>
<dbReference type="Proteomes" id="UP001159428">
    <property type="component" value="Unassembled WGS sequence"/>
</dbReference>
<dbReference type="PANTHER" id="PTHR22803">
    <property type="entry name" value="MANNOSE, PHOSPHOLIPASE, LECTIN RECEPTOR RELATED"/>
    <property type="match status" value="1"/>
</dbReference>